<protein>
    <submittedName>
        <fullName evidence="1">Uncharacterized protein</fullName>
    </submittedName>
</protein>
<feature type="non-terminal residue" evidence="1">
    <location>
        <position position="112"/>
    </location>
</feature>
<dbReference type="Proteomes" id="UP000053911">
    <property type="component" value="Unassembled WGS sequence"/>
</dbReference>
<accession>A0A101EJP7</accession>
<dbReference type="InterPro" id="IPR005489">
    <property type="entry name" value="DUF257"/>
</dbReference>
<evidence type="ECO:0000313" key="2">
    <source>
        <dbReference type="Proteomes" id="UP000053911"/>
    </source>
</evidence>
<dbReference type="RefSeq" id="WP_283218020.1">
    <property type="nucleotide sequence ID" value="NZ_LGFD01000091.1"/>
</dbReference>
<dbReference type="EMBL" id="LGFD01000091">
    <property type="protein sequence ID" value="KUK16632.1"/>
    <property type="molecule type" value="Genomic_DNA"/>
</dbReference>
<gene>
    <name evidence="1" type="ORF">XD54_2074</name>
</gene>
<name>A0A101EJP7_9EURY</name>
<dbReference type="Pfam" id="PF03192">
    <property type="entry name" value="DUF257"/>
    <property type="match status" value="1"/>
</dbReference>
<organism evidence="1 2">
    <name type="scientific">Thermococcus sibiricus</name>
    <dbReference type="NCBI Taxonomy" id="172049"/>
    <lineage>
        <taxon>Archaea</taxon>
        <taxon>Methanobacteriati</taxon>
        <taxon>Methanobacteriota</taxon>
        <taxon>Thermococci</taxon>
        <taxon>Thermococcales</taxon>
        <taxon>Thermococcaceae</taxon>
        <taxon>Thermococcus</taxon>
    </lineage>
</organism>
<evidence type="ECO:0000313" key="1">
    <source>
        <dbReference type="EMBL" id="KUK16632.1"/>
    </source>
</evidence>
<dbReference type="AlphaFoldDB" id="A0A101EJP7"/>
<sequence length="112" mass="12872">MVTPREILDHFKPGETVLVEYSSRVNPALLLHELVNWVKEKGYQVIVDDVLDTLYQYKVQLELAGEDTSILNDVKVVKFGGRLNVGNVVGRLHIKEPEIQEHEYRNIFDSLP</sequence>
<proteinExistence type="predicted"/>
<comment type="caution">
    <text evidence="1">The sequence shown here is derived from an EMBL/GenBank/DDBJ whole genome shotgun (WGS) entry which is preliminary data.</text>
</comment>
<reference evidence="2" key="1">
    <citation type="journal article" date="2015" name="MBio">
        <title>Genome-Resolved Metagenomic Analysis Reveals Roles for Candidate Phyla and Other Microbial Community Members in Biogeochemical Transformations in Oil Reservoirs.</title>
        <authorList>
            <person name="Hu P."/>
            <person name="Tom L."/>
            <person name="Singh A."/>
            <person name="Thomas B.C."/>
            <person name="Baker B.J."/>
            <person name="Piceno Y.M."/>
            <person name="Andersen G.L."/>
            <person name="Banfield J.F."/>
        </authorList>
    </citation>
    <scope>NUCLEOTIDE SEQUENCE [LARGE SCALE GENOMIC DNA]</scope>
</reference>
<dbReference type="Gene3D" id="3.40.50.11570">
    <property type="entry name" value="Protein of unknown function DUF257"/>
    <property type="match status" value="1"/>
</dbReference>